<organism evidence="2 3">
    <name type="scientific">Halalkalibacter suaedae</name>
    <dbReference type="NCBI Taxonomy" id="2822140"/>
    <lineage>
        <taxon>Bacteria</taxon>
        <taxon>Bacillati</taxon>
        <taxon>Bacillota</taxon>
        <taxon>Bacilli</taxon>
        <taxon>Bacillales</taxon>
        <taxon>Bacillaceae</taxon>
        <taxon>Halalkalibacter</taxon>
    </lineage>
</organism>
<sequence>MGVYYFIILFIGVFFVVGAGMQAFKSLSMTKKSSVFLAIGVSLIGLSIFLFLPESSDIIAELLGIG</sequence>
<keyword evidence="3" id="KW-1185">Reference proteome</keyword>
<protein>
    <submittedName>
        <fullName evidence="2">Uncharacterized protein</fullName>
    </submittedName>
</protein>
<dbReference type="EMBL" id="JAGKSQ010000001">
    <property type="protein sequence ID" value="MBP3950116.1"/>
    <property type="molecule type" value="Genomic_DNA"/>
</dbReference>
<feature type="transmembrane region" description="Helical" evidence="1">
    <location>
        <begin position="35"/>
        <end position="52"/>
    </location>
</feature>
<dbReference type="Proteomes" id="UP000678228">
    <property type="component" value="Unassembled WGS sequence"/>
</dbReference>
<evidence type="ECO:0000313" key="2">
    <source>
        <dbReference type="EMBL" id="MBP3950116.1"/>
    </source>
</evidence>
<dbReference type="RefSeq" id="WP_210595729.1">
    <property type="nucleotide sequence ID" value="NZ_JAGKSQ010000001.1"/>
</dbReference>
<reference evidence="2" key="1">
    <citation type="submission" date="2021-03" db="EMBL/GenBank/DDBJ databases">
        <title>Bacillus suaedae sp. nov., isolated from Suaeda aralocaspica.</title>
        <authorList>
            <person name="Lei R.F.R."/>
        </authorList>
    </citation>
    <scope>NUCLEOTIDE SEQUENCE</scope>
    <source>
        <strain evidence="2">YZJH907-2</strain>
    </source>
</reference>
<keyword evidence="1" id="KW-1133">Transmembrane helix</keyword>
<dbReference type="AlphaFoldDB" id="A0A940WPT4"/>
<gene>
    <name evidence="2" type="ORF">J7W16_03150</name>
</gene>
<evidence type="ECO:0000256" key="1">
    <source>
        <dbReference type="SAM" id="Phobius"/>
    </source>
</evidence>
<comment type="caution">
    <text evidence="2">The sequence shown here is derived from an EMBL/GenBank/DDBJ whole genome shotgun (WGS) entry which is preliminary data.</text>
</comment>
<accession>A0A940WPT4</accession>
<keyword evidence="1" id="KW-0812">Transmembrane</keyword>
<proteinExistence type="predicted"/>
<feature type="transmembrane region" description="Helical" evidence="1">
    <location>
        <begin position="6"/>
        <end position="23"/>
    </location>
</feature>
<evidence type="ECO:0000313" key="3">
    <source>
        <dbReference type="Proteomes" id="UP000678228"/>
    </source>
</evidence>
<name>A0A940WPT4_9BACI</name>
<keyword evidence="1" id="KW-0472">Membrane</keyword>